<evidence type="ECO:0000313" key="4">
    <source>
        <dbReference type="Proteomes" id="UP000566819"/>
    </source>
</evidence>
<accession>A0A8H4WA28</accession>
<name>A0A8H4WA28_9HELO</name>
<dbReference type="OrthoDB" id="1001765at2759"/>
<evidence type="ECO:0000256" key="2">
    <source>
        <dbReference type="SAM" id="SignalP"/>
    </source>
</evidence>
<comment type="caution">
    <text evidence="3">The sequence shown here is derived from an EMBL/GenBank/DDBJ whole genome shotgun (WGS) entry which is preliminary data.</text>
</comment>
<gene>
    <name evidence="3" type="ORF">G7Y89_g1651</name>
</gene>
<feature type="signal peptide" evidence="2">
    <location>
        <begin position="1"/>
        <end position="26"/>
    </location>
</feature>
<keyword evidence="2" id="KW-0732">Signal</keyword>
<dbReference type="AlphaFoldDB" id="A0A8H4WA28"/>
<reference evidence="3 4" key="1">
    <citation type="submission" date="2020-03" db="EMBL/GenBank/DDBJ databases">
        <title>Draft Genome Sequence of Cudoniella acicularis.</title>
        <authorList>
            <person name="Buettner E."/>
            <person name="Kellner H."/>
        </authorList>
    </citation>
    <scope>NUCLEOTIDE SEQUENCE [LARGE SCALE GENOMIC DNA]</scope>
    <source>
        <strain evidence="3 4">DSM 108380</strain>
    </source>
</reference>
<dbReference type="Proteomes" id="UP000566819">
    <property type="component" value="Unassembled WGS sequence"/>
</dbReference>
<evidence type="ECO:0000256" key="1">
    <source>
        <dbReference type="SAM" id="MobiDB-lite"/>
    </source>
</evidence>
<sequence>MRFINYSLLLVLALLASLCCAAPAKAATSPSPLTSSVRPKATTSSTKPKATASSQPAAAKALPILLSLATAKQEGGVLGGPPPQTTFSANAIQNFMVANFIEGIKSSFFAGALETLSKDPTFTNATRDGKSIDNVTTQIAAQELAHKATLEGLLGIAKEPIVPACVTIFLLSAIASASHSPVAQPQSPVLSATAPTTLPTSITFTALGVPQNRKLFVGWVNQANPVVYSNVTLKNGIGTADVPKGLTGIAFAALTAQDTATTVDGLSNVTLAGPAPVLMF</sequence>
<evidence type="ECO:0000313" key="3">
    <source>
        <dbReference type="EMBL" id="KAF4636434.1"/>
    </source>
</evidence>
<organism evidence="3 4">
    <name type="scientific">Cudoniella acicularis</name>
    <dbReference type="NCBI Taxonomy" id="354080"/>
    <lineage>
        <taxon>Eukaryota</taxon>
        <taxon>Fungi</taxon>
        <taxon>Dikarya</taxon>
        <taxon>Ascomycota</taxon>
        <taxon>Pezizomycotina</taxon>
        <taxon>Leotiomycetes</taxon>
        <taxon>Helotiales</taxon>
        <taxon>Tricladiaceae</taxon>
        <taxon>Cudoniella</taxon>
    </lineage>
</organism>
<feature type="region of interest" description="Disordered" evidence="1">
    <location>
        <begin position="26"/>
        <end position="56"/>
    </location>
</feature>
<keyword evidence="4" id="KW-1185">Reference proteome</keyword>
<protein>
    <submittedName>
        <fullName evidence="3">Uncharacterized protein</fullName>
    </submittedName>
</protein>
<proteinExistence type="predicted"/>
<dbReference type="EMBL" id="JAAMPI010000066">
    <property type="protein sequence ID" value="KAF4636434.1"/>
    <property type="molecule type" value="Genomic_DNA"/>
</dbReference>
<feature type="chain" id="PRO_5034905751" evidence="2">
    <location>
        <begin position="27"/>
        <end position="280"/>
    </location>
</feature>